<dbReference type="Pfam" id="PF17109">
    <property type="entry name" value="Goodbye"/>
    <property type="match status" value="1"/>
</dbReference>
<feature type="domain" description="Fungal STAND N-terminal Goodbye" evidence="1">
    <location>
        <begin position="175"/>
        <end position="297"/>
    </location>
</feature>
<keyword evidence="3" id="KW-1185">Reference proteome</keyword>
<dbReference type="InterPro" id="IPR031350">
    <property type="entry name" value="Goodbye_dom"/>
</dbReference>
<dbReference type="EMBL" id="WHVB01000015">
    <property type="protein sequence ID" value="KAF8476275.1"/>
    <property type="molecule type" value="Genomic_DNA"/>
</dbReference>
<sequence length="470" mass="51243">MKTSTSPLHLGKIFKWVLVQYRWPHPPPDLAPVTTMEPPEPAIASPSRALYAQYMIQQDAYSRGGDSASGSAGWKERRGSIKQGVSTVSAAAPEHSFRLTGAKSDIPGNTHVRGHEALRRARAVPNCSPLPNYHPGIRHRLSLGTKKLIPSALMSQSHLAASSSSSDSNFQLIINNALKAYEKRTKNDLLAHPLAAQIQACDSLSSILTVLQQQIQGLDQSRSDDRWTKWLDPTVNVLFAFSATLGAGVSPAFPPANAIFTGIGVLLSTAKDVQASKDIIMDIFERIEMFFRRLEIYTEVPTTAQMMDTIVRIMVEVLLILGIATKEIKQGRLKTFGKKLIGKSDMDDALKRLDKLTQEEARMAVAQNLKATHTVDERVRGVANMAAAIDNRVANVDDRVAGVDDRVARVDDGVARVDDKVTGVDDKVAGVDNTVKGIDARMASVDDRVVALDDKVAEVLHGAQIIFTQI</sequence>
<accession>A0A9P5T5H0</accession>
<evidence type="ECO:0000313" key="2">
    <source>
        <dbReference type="EMBL" id="KAF8476275.1"/>
    </source>
</evidence>
<proteinExistence type="predicted"/>
<protein>
    <recommendedName>
        <fullName evidence="1">Fungal STAND N-terminal Goodbye domain-containing protein</fullName>
    </recommendedName>
</protein>
<organism evidence="2 3">
    <name type="scientific">Russula ochroleuca</name>
    <dbReference type="NCBI Taxonomy" id="152965"/>
    <lineage>
        <taxon>Eukaryota</taxon>
        <taxon>Fungi</taxon>
        <taxon>Dikarya</taxon>
        <taxon>Basidiomycota</taxon>
        <taxon>Agaricomycotina</taxon>
        <taxon>Agaricomycetes</taxon>
        <taxon>Russulales</taxon>
        <taxon>Russulaceae</taxon>
        <taxon>Russula</taxon>
    </lineage>
</organism>
<gene>
    <name evidence="2" type="ORF">DFH94DRAFT_846350</name>
</gene>
<dbReference type="Proteomes" id="UP000759537">
    <property type="component" value="Unassembled WGS sequence"/>
</dbReference>
<comment type="caution">
    <text evidence="2">The sequence shown here is derived from an EMBL/GenBank/DDBJ whole genome shotgun (WGS) entry which is preliminary data.</text>
</comment>
<dbReference type="Gene3D" id="1.20.5.170">
    <property type="match status" value="1"/>
</dbReference>
<evidence type="ECO:0000313" key="3">
    <source>
        <dbReference type="Proteomes" id="UP000759537"/>
    </source>
</evidence>
<dbReference type="AlphaFoldDB" id="A0A9P5T5H0"/>
<evidence type="ECO:0000259" key="1">
    <source>
        <dbReference type="Pfam" id="PF17109"/>
    </source>
</evidence>
<name>A0A9P5T5H0_9AGAM</name>
<dbReference type="OrthoDB" id="448455at2759"/>
<reference evidence="2" key="1">
    <citation type="submission" date="2019-10" db="EMBL/GenBank/DDBJ databases">
        <authorList>
            <consortium name="DOE Joint Genome Institute"/>
            <person name="Kuo A."/>
            <person name="Miyauchi S."/>
            <person name="Kiss E."/>
            <person name="Drula E."/>
            <person name="Kohler A."/>
            <person name="Sanchez-Garcia M."/>
            <person name="Andreopoulos B."/>
            <person name="Barry K.W."/>
            <person name="Bonito G."/>
            <person name="Buee M."/>
            <person name="Carver A."/>
            <person name="Chen C."/>
            <person name="Cichocki N."/>
            <person name="Clum A."/>
            <person name="Culley D."/>
            <person name="Crous P.W."/>
            <person name="Fauchery L."/>
            <person name="Girlanda M."/>
            <person name="Hayes R."/>
            <person name="Keri Z."/>
            <person name="LaButti K."/>
            <person name="Lipzen A."/>
            <person name="Lombard V."/>
            <person name="Magnuson J."/>
            <person name="Maillard F."/>
            <person name="Morin E."/>
            <person name="Murat C."/>
            <person name="Nolan M."/>
            <person name="Ohm R."/>
            <person name="Pangilinan J."/>
            <person name="Pereira M."/>
            <person name="Perotto S."/>
            <person name="Peter M."/>
            <person name="Riley R."/>
            <person name="Sitrit Y."/>
            <person name="Stielow B."/>
            <person name="Szollosi G."/>
            <person name="Zifcakova L."/>
            <person name="Stursova M."/>
            <person name="Spatafora J.W."/>
            <person name="Tedersoo L."/>
            <person name="Vaario L.-M."/>
            <person name="Yamada A."/>
            <person name="Yan M."/>
            <person name="Wang P."/>
            <person name="Xu J."/>
            <person name="Bruns T."/>
            <person name="Baldrian P."/>
            <person name="Vilgalys R."/>
            <person name="Henrissat B."/>
            <person name="Grigoriev I.V."/>
            <person name="Hibbett D."/>
            <person name="Nagy L.G."/>
            <person name="Martin F.M."/>
        </authorList>
    </citation>
    <scope>NUCLEOTIDE SEQUENCE</scope>
    <source>
        <strain evidence="2">Prilba</strain>
    </source>
</reference>
<reference evidence="2" key="2">
    <citation type="journal article" date="2020" name="Nat. Commun.">
        <title>Large-scale genome sequencing of mycorrhizal fungi provides insights into the early evolution of symbiotic traits.</title>
        <authorList>
            <person name="Miyauchi S."/>
            <person name="Kiss E."/>
            <person name="Kuo A."/>
            <person name="Drula E."/>
            <person name="Kohler A."/>
            <person name="Sanchez-Garcia M."/>
            <person name="Morin E."/>
            <person name="Andreopoulos B."/>
            <person name="Barry K.W."/>
            <person name="Bonito G."/>
            <person name="Buee M."/>
            <person name="Carver A."/>
            <person name="Chen C."/>
            <person name="Cichocki N."/>
            <person name="Clum A."/>
            <person name="Culley D."/>
            <person name="Crous P.W."/>
            <person name="Fauchery L."/>
            <person name="Girlanda M."/>
            <person name="Hayes R.D."/>
            <person name="Keri Z."/>
            <person name="LaButti K."/>
            <person name="Lipzen A."/>
            <person name="Lombard V."/>
            <person name="Magnuson J."/>
            <person name="Maillard F."/>
            <person name="Murat C."/>
            <person name="Nolan M."/>
            <person name="Ohm R.A."/>
            <person name="Pangilinan J."/>
            <person name="Pereira M.F."/>
            <person name="Perotto S."/>
            <person name="Peter M."/>
            <person name="Pfister S."/>
            <person name="Riley R."/>
            <person name="Sitrit Y."/>
            <person name="Stielow J.B."/>
            <person name="Szollosi G."/>
            <person name="Zifcakova L."/>
            <person name="Stursova M."/>
            <person name="Spatafora J.W."/>
            <person name="Tedersoo L."/>
            <person name="Vaario L.M."/>
            <person name="Yamada A."/>
            <person name="Yan M."/>
            <person name="Wang P."/>
            <person name="Xu J."/>
            <person name="Bruns T."/>
            <person name="Baldrian P."/>
            <person name="Vilgalys R."/>
            <person name="Dunand C."/>
            <person name="Henrissat B."/>
            <person name="Grigoriev I.V."/>
            <person name="Hibbett D."/>
            <person name="Nagy L.G."/>
            <person name="Martin F.M."/>
        </authorList>
    </citation>
    <scope>NUCLEOTIDE SEQUENCE</scope>
    <source>
        <strain evidence="2">Prilba</strain>
    </source>
</reference>